<sequence length="1670" mass="176376">MKRSILLVLTLVLLLVLAPLALAAGTADEVQPPQQASFLFDDLMYSVELNEQGEQVIFCEDESKTALPDGVSYDLDSNTLTFNGANLETFHTLFQLGPDDYWLPTSDLKIVLEGQNIFTAYQDAEIDPNGTYHCISFGGGVNVTMTGSGSLTATTQASNDGNAILLCEGSSLTIQDQAVVTAQINGTYMGWEDENGNPIQTMTSAIGSDGSGVGLTVTGNAQLFAAGEKSLSICSGTVVISGDAAFTGDGSIEFWHSEESVSRNSMTIQDNADVNITAYSEGLVLMDATLNISGGSLDIDLTAPTTTTEKVDEAGNSYDEADVWTHGIYLHDGVVNLTDGNVNIHYGNGNGIELGNSDEPVTASFTQSGGSLKVTPREGAKITNAIITDGRNAQNTLTFRGGTTRLTGQTGILANQGSQVSIASNADVHITAHNHAVYLNDSSLTMTGGTLDLDMDADETTDRSPIWDENGETEDTYARVRTVALDRSTFSLQGGTVTLDYEDGAGISMNNWTDNTSGACSFTQSGGTLTVTTTGEIENVGLETYSEDGSAVSAVFRGGSATMKAMTGMAVRKDCRLEIAGTADVSLESYWQGINLNQSSMAISGGDLEIDVTAPVDYSTSYDDDGNPYYSDYAWTDGIICGGSSLTMSGGNVTIDFPNGNGIGLATEMDETGVVLGTSALTQSGGTLTITANDNSVDSYAISVNDAMSSNTPNTATFTGGTTVLQAVKGLSVNMNSEATISNNAKIQVKNVASPYNWWSLNSISGVLNIYGGSLTVEAHKAIALEIADQGSMNQTGGTVKLDASGSVLEPGNYIEAMGIFESSQGSMSVSGGTLDVTSDYVGMYCSGSFSMLDGTINTYGDARGMMVVDGSAVLRGGSLNATTNGDGADYPSVAVLAASNDGETGSLTITGGTHSFLGSSNFNTYGLVSDGASVDFRGGVIHITGQNAVLWQGTDGFNTTDGVNRMTLAEGLHAVSNVTGNELQFVYVVERETVNDTEYTYHWYYYTEDSTEDGKLCTDVTISSEEGQEPSGYTGAMEITSGQATVGAPVVIKYTVVIDGTVSIELPAGLELIEGSLSVNGVSVSQRNDIPVRGAAVIRFSVKPLEEGDYTITATAASSTGTYQTSLPVNASGFQATAPSVTKVPLIYVSGYGTPGDKTTLDVSSANTISKIYEGVVSSQGTFKIPVNLPVASLLQKETFTIKVYFTKGRSSEPAATLTVTYDPDSVSVTILSITNIVHSSHGIKVPVTIDVDYVNNKVLQSYYTYWPDEPLFEYAVEFDVPDGWEIRWATIYVTLLDGTTKEVPLEEPGPGDRNQWKGELDLADRDTSNPPVSYRIGWAAGPVGGEFPGETQYTGVQTFLPIMDPSGTVYSGTLDNPVPGATVTLYYGGNGETADAANAYVFDMTNYGQVNPQVSDALGNYAWNVPEGWWQIVATYEQDGKTYTAKSEWLHVLPIQEGVGLNLNLPTVDPDEPDTPHKPSGGTSATTPSQPTQTFRDVSKRSYYYDAVTWAVENGVTDGTGSNTFSPDKACTRAEIVTFLWRAAGKPAAKSRANPFTDVSSSAYYYDAVLWAVEAGITQGTSATTFNPDKTCSRAEAVTFLYRAASGKASSGTVPFTDVPANAYYKDAVLWAVAENVTQGTGSSTFSPDKTCSRAEIVTFLYRSPLSE</sequence>
<dbReference type="Pfam" id="PF00395">
    <property type="entry name" value="SLH"/>
    <property type="match status" value="3"/>
</dbReference>
<feature type="domain" description="SLH" evidence="4">
    <location>
        <begin position="1618"/>
        <end position="1670"/>
    </location>
</feature>
<evidence type="ECO:0000256" key="2">
    <source>
        <dbReference type="SAM" id="MobiDB-lite"/>
    </source>
</evidence>
<keyword evidence="3" id="KW-0732">Signal</keyword>
<dbReference type="EMBL" id="DVFN01000015">
    <property type="protein sequence ID" value="HIQ68908.1"/>
    <property type="molecule type" value="Genomic_DNA"/>
</dbReference>
<feature type="domain" description="SLH" evidence="4">
    <location>
        <begin position="1554"/>
        <end position="1617"/>
    </location>
</feature>
<keyword evidence="1" id="KW-0677">Repeat</keyword>
<dbReference type="PROSITE" id="PS51272">
    <property type="entry name" value="SLH"/>
    <property type="match status" value="3"/>
</dbReference>
<organism evidence="5 6">
    <name type="scientific">Candidatus Avoscillospira stercorigallinarum</name>
    <dbReference type="NCBI Taxonomy" id="2840708"/>
    <lineage>
        <taxon>Bacteria</taxon>
        <taxon>Bacillati</taxon>
        <taxon>Bacillota</taxon>
        <taxon>Clostridia</taxon>
        <taxon>Eubacteriales</taxon>
        <taxon>Oscillospiraceae</taxon>
        <taxon>Oscillospiraceae incertae sedis</taxon>
        <taxon>Candidatus Avoscillospira</taxon>
    </lineage>
</organism>
<protein>
    <submittedName>
        <fullName evidence="5">S-layer homology domain-containing protein</fullName>
    </submittedName>
</protein>
<feature type="compositionally biased region" description="Low complexity" evidence="2">
    <location>
        <begin position="1481"/>
        <end position="1496"/>
    </location>
</feature>
<feature type="domain" description="SLH" evidence="4">
    <location>
        <begin position="1493"/>
        <end position="1553"/>
    </location>
</feature>
<feature type="region of interest" description="Disordered" evidence="2">
    <location>
        <begin position="1465"/>
        <end position="1498"/>
    </location>
</feature>
<reference evidence="5" key="2">
    <citation type="journal article" date="2021" name="PeerJ">
        <title>Extensive microbial diversity within the chicken gut microbiome revealed by metagenomics and culture.</title>
        <authorList>
            <person name="Gilroy R."/>
            <person name="Ravi A."/>
            <person name="Getino M."/>
            <person name="Pursley I."/>
            <person name="Horton D.L."/>
            <person name="Alikhan N.F."/>
            <person name="Baker D."/>
            <person name="Gharbi K."/>
            <person name="Hall N."/>
            <person name="Watson M."/>
            <person name="Adriaenssens E.M."/>
            <person name="Foster-Nyarko E."/>
            <person name="Jarju S."/>
            <person name="Secka A."/>
            <person name="Antonio M."/>
            <person name="Oren A."/>
            <person name="Chaudhuri R.R."/>
            <person name="La Ragione R."/>
            <person name="Hildebrand F."/>
            <person name="Pallen M.J."/>
        </authorList>
    </citation>
    <scope>NUCLEOTIDE SEQUENCE</scope>
    <source>
        <strain evidence="5">ChiSjej2B20-13462</strain>
    </source>
</reference>
<evidence type="ECO:0000259" key="4">
    <source>
        <dbReference type="PROSITE" id="PS51272"/>
    </source>
</evidence>
<feature type="signal peptide" evidence="3">
    <location>
        <begin position="1"/>
        <end position="23"/>
    </location>
</feature>
<dbReference type="Proteomes" id="UP000886874">
    <property type="component" value="Unassembled WGS sequence"/>
</dbReference>
<dbReference type="InterPro" id="IPR001119">
    <property type="entry name" value="SLH_dom"/>
</dbReference>
<evidence type="ECO:0000313" key="5">
    <source>
        <dbReference type="EMBL" id="HIQ68908.1"/>
    </source>
</evidence>
<gene>
    <name evidence="5" type="ORF">IAA67_01035</name>
</gene>
<proteinExistence type="predicted"/>
<feature type="chain" id="PRO_5038963804" evidence="3">
    <location>
        <begin position="24"/>
        <end position="1670"/>
    </location>
</feature>
<comment type="caution">
    <text evidence="5">The sequence shown here is derived from an EMBL/GenBank/DDBJ whole genome shotgun (WGS) entry which is preliminary data.</text>
</comment>
<evidence type="ECO:0000256" key="1">
    <source>
        <dbReference type="ARBA" id="ARBA00022737"/>
    </source>
</evidence>
<accession>A0A9D0Z6T6</accession>
<evidence type="ECO:0000256" key="3">
    <source>
        <dbReference type="SAM" id="SignalP"/>
    </source>
</evidence>
<evidence type="ECO:0000313" key="6">
    <source>
        <dbReference type="Proteomes" id="UP000886874"/>
    </source>
</evidence>
<reference evidence="5" key="1">
    <citation type="submission" date="2020-10" db="EMBL/GenBank/DDBJ databases">
        <authorList>
            <person name="Gilroy R."/>
        </authorList>
    </citation>
    <scope>NUCLEOTIDE SEQUENCE</scope>
    <source>
        <strain evidence="5">ChiSjej2B20-13462</strain>
    </source>
</reference>
<name>A0A9D0Z6T6_9FIRM</name>